<dbReference type="InterPro" id="IPR013149">
    <property type="entry name" value="ADH-like_C"/>
</dbReference>
<keyword evidence="8" id="KW-1185">Reference proteome</keyword>
<evidence type="ECO:0000313" key="8">
    <source>
        <dbReference type="Proteomes" id="UP000267081"/>
    </source>
</evidence>
<dbReference type="AlphaFoldDB" id="A0A3R9F7N0"/>
<evidence type="ECO:0000256" key="5">
    <source>
        <dbReference type="ARBA" id="ARBA00023002"/>
    </source>
</evidence>
<dbReference type="Pfam" id="PF00107">
    <property type="entry name" value="ADH_zinc_N"/>
    <property type="match status" value="1"/>
</dbReference>
<evidence type="ECO:0000313" key="7">
    <source>
        <dbReference type="EMBL" id="RSD14358.1"/>
    </source>
</evidence>
<dbReference type="GO" id="GO:0046872">
    <property type="term" value="F:metal ion binding"/>
    <property type="evidence" value="ECO:0007669"/>
    <property type="project" value="UniProtKB-KW"/>
</dbReference>
<dbReference type="OrthoDB" id="9787435at2"/>
<dbReference type="Gene3D" id="3.40.50.720">
    <property type="entry name" value="NAD(P)-binding Rossmann-like Domain"/>
    <property type="match status" value="1"/>
</dbReference>
<evidence type="ECO:0000256" key="2">
    <source>
        <dbReference type="ARBA" id="ARBA00008072"/>
    </source>
</evidence>
<dbReference type="Pfam" id="PF08240">
    <property type="entry name" value="ADH_N"/>
    <property type="match status" value="1"/>
</dbReference>
<protein>
    <submittedName>
        <fullName evidence="7">Alcohol dehydrogenase</fullName>
    </submittedName>
</protein>
<dbReference type="InterPro" id="IPR011032">
    <property type="entry name" value="GroES-like_sf"/>
</dbReference>
<evidence type="ECO:0000259" key="6">
    <source>
        <dbReference type="SMART" id="SM00829"/>
    </source>
</evidence>
<dbReference type="PANTHER" id="PTHR43350:SF17">
    <property type="entry name" value="NAD-DEPENDENT ALCOHOL DEHYDROGENASE"/>
    <property type="match status" value="1"/>
</dbReference>
<dbReference type="InterPro" id="IPR013154">
    <property type="entry name" value="ADH-like_N"/>
</dbReference>
<organism evidence="7 8">
    <name type="scientific">Amycolatopsis eburnea</name>
    <dbReference type="NCBI Taxonomy" id="2267691"/>
    <lineage>
        <taxon>Bacteria</taxon>
        <taxon>Bacillati</taxon>
        <taxon>Actinomycetota</taxon>
        <taxon>Actinomycetes</taxon>
        <taxon>Pseudonocardiales</taxon>
        <taxon>Pseudonocardiaceae</taxon>
        <taxon>Amycolatopsis</taxon>
    </lineage>
</organism>
<accession>A0A3R9F7N0</accession>
<dbReference type="InterPro" id="IPR036291">
    <property type="entry name" value="NAD(P)-bd_dom_sf"/>
</dbReference>
<comment type="similarity">
    <text evidence="2">Belongs to the zinc-containing alcohol dehydrogenase family.</text>
</comment>
<evidence type="ECO:0000256" key="3">
    <source>
        <dbReference type="ARBA" id="ARBA00022723"/>
    </source>
</evidence>
<dbReference type="Gene3D" id="3.90.180.10">
    <property type="entry name" value="Medium-chain alcohol dehydrogenases, catalytic domain"/>
    <property type="match status" value="1"/>
</dbReference>
<dbReference type="EMBL" id="RSEC01000058">
    <property type="protein sequence ID" value="RSD14358.1"/>
    <property type="molecule type" value="Genomic_DNA"/>
</dbReference>
<proteinExistence type="inferred from homology"/>
<keyword evidence="5" id="KW-0560">Oxidoreductase</keyword>
<dbReference type="InterPro" id="IPR020843">
    <property type="entry name" value="ER"/>
</dbReference>
<keyword evidence="3" id="KW-0479">Metal-binding</keyword>
<name>A0A3R9F7N0_9PSEU</name>
<evidence type="ECO:0000256" key="1">
    <source>
        <dbReference type="ARBA" id="ARBA00001947"/>
    </source>
</evidence>
<evidence type="ECO:0000256" key="4">
    <source>
        <dbReference type="ARBA" id="ARBA00022833"/>
    </source>
</evidence>
<dbReference type="GO" id="GO:0016491">
    <property type="term" value="F:oxidoreductase activity"/>
    <property type="evidence" value="ECO:0007669"/>
    <property type="project" value="UniProtKB-KW"/>
</dbReference>
<dbReference type="SUPFAM" id="SSF51735">
    <property type="entry name" value="NAD(P)-binding Rossmann-fold domains"/>
    <property type="match status" value="1"/>
</dbReference>
<gene>
    <name evidence="7" type="ORF">EIY87_30890</name>
</gene>
<reference evidence="7 8" key="1">
    <citation type="submission" date="2018-12" db="EMBL/GenBank/DDBJ databases">
        <title>Amycolatopsis eburnea sp. nov. actinomycete associate with arbuscular mycorrhiza fungal spore.</title>
        <authorList>
            <person name="Lumyong S."/>
            <person name="Chaiya L."/>
        </authorList>
    </citation>
    <scope>NUCLEOTIDE SEQUENCE [LARGE SCALE GENOMIC DNA]</scope>
    <source>
        <strain evidence="7 8">GLM-1</strain>
    </source>
</reference>
<sequence length="364" mass="38225">MTAFGSPLVVGEVPDPEAGPGEVLVEVLATCVPPYAAEVFGGQRRYPLEPPVVPGVGGIGRVTRVGPDSTKLKAGDLVWCDSTVRARDDALTPDITLQGWSSRGEGGARLSRYLHDGPFAELMRVPTENVYRLPPGAEPASWSALGVHTIPYGGLLAGRLEAGETVLISGATGNLGSSAVAVALAMGAGHVVAPGRNRAALDLLADRFGPRVSPVELTGAEDTDRTTMTAAADGPIDLVLDLLPPQAPATASRTAAMTVREYGRVVLMGGVGMLGGADFALPYPWIMRNSVTVRGQWMYPRTANAAMIRLVATGALDLSPERVTRFALDEVNEAISHAAAHGGPFDRTVLEPGNGCEHRWDQRR</sequence>
<feature type="domain" description="Enoyl reductase (ER)" evidence="6">
    <location>
        <begin position="5"/>
        <end position="350"/>
    </location>
</feature>
<dbReference type="SUPFAM" id="SSF50129">
    <property type="entry name" value="GroES-like"/>
    <property type="match status" value="1"/>
</dbReference>
<dbReference type="Proteomes" id="UP000267081">
    <property type="component" value="Unassembled WGS sequence"/>
</dbReference>
<keyword evidence="4" id="KW-0862">Zinc</keyword>
<dbReference type="SMART" id="SM00829">
    <property type="entry name" value="PKS_ER"/>
    <property type="match status" value="1"/>
</dbReference>
<comment type="caution">
    <text evidence="7">The sequence shown here is derived from an EMBL/GenBank/DDBJ whole genome shotgun (WGS) entry which is preliminary data.</text>
</comment>
<comment type="cofactor">
    <cofactor evidence="1">
        <name>Zn(2+)</name>
        <dbReference type="ChEBI" id="CHEBI:29105"/>
    </cofactor>
</comment>
<dbReference type="PANTHER" id="PTHR43350">
    <property type="entry name" value="NAD-DEPENDENT ALCOHOL DEHYDROGENASE"/>
    <property type="match status" value="1"/>
</dbReference>